<proteinExistence type="predicted"/>
<dbReference type="EMBL" id="MT144902">
    <property type="protein sequence ID" value="QJI01170.1"/>
    <property type="molecule type" value="Genomic_DNA"/>
</dbReference>
<gene>
    <name evidence="3" type="ORF">MM415A00710_0010</name>
    <name evidence="2" type="ORF">MM415B01724_0012</name>
    <name evidence="4" type="ORF">TM448B02321_0010</name>
</gene>
<evidence type="ECO:0000313" key="2">
    <source>
        <dbReference type="EMBL" id="QJA57078.1"/>
    </source>
</evidence>
<name>A0A6M3KF23_9ZZZZ</name>
<feature type="compositionally biased region" description="Basic and acidic residues" evidence="1">
    <location>
        <begin position="11"/>
        <end position="22"/>
    </location>
</feature>
<feature type="region of interest" description="Disordered" evidence="1">
    <location>
        <begin position="1"/>
        <end position="22"/>
    </location>
</feature>
<reference evidence="3" key="1">
    <citation type="submission" date="2020-03" db="EMBL/GenBank/DDBJ databases">
        <title>The deep terrestrial virosphere.</title>
        <authorList>
            <person name="Holmfeldt K."/>
            <person name="Nilsson E."/>
            <person name="Simone D."/>
            <person name="Lopez-Fernandez M."/>
            <person name="Wu X."/>
            <person name="de Brujin I."/>
            <person name="Lundin D."/>
            <person name="Andersson A."/>
            <person name="Bertilsson S."/>
            <person name="Dopson M."/>
        </authorList>
    </citation>
    <scope>NUCLEOTIDE SEQUENCE</scope>
    <source>
        <strain evidence="3">MM415A00710</strain>
        <strain evidence="2">MM415B01724</strain>
        <strain evidence="4">TM448B02321</strain>
    </source>
</reference>
<evidence type="ECO:0000313" key="4">
    <source>
        <dbReference type="EMBL" id="QJI01170.1"/>
    </source>
</evidence>
<accession>A0A6M3KF23</accession>
<evidence type="ECO:0008006" key="5">
    <source>
        <dbReference type="Google" id="ProtNLM"/>
    </source>
</evidence>
<dbReference type="EMBL" id="MT141253">
    <property type="protein sequence ID" value="QJA57078.1"/>
    <property type="molecule type" value="Genomic_DNA"/>
</dbReference>
<evidence type="ECO:0000313" key="3">
    <source>
        <dbReference type="EMBL" id="QJA80460.1"/>
    </source>
</evidence>
<organism evidence="3">
    <name type="scientific">viral metagenome</name>
    <dbReference type="NCBI Taxonomy" id="1070528"/>
    <lineage>
        <taxon>unclassified sequences</taxon>
        <taxon>metagenomes</taxon>
        <taxon>organismal metagenomes</taxon>
    </lineage>
</organism>
<sequence length="618" mass="71076">MSNKFYNDLPAKADKSRPDPDDWKSKIASQIIHEWDQGKTYTSSLNDLYEDLYLMMRGKRPKKNYDWQSDITLRKAFQIIWKMISYVSQKVYGASPVIGVSGFNKKGCWQRETLLETWMEEDRYFLVLVQGLLRLGLNGVVIGKKNWKQKLVEVPGQNGQKGKFPVDDRPEDIILNNKDVVVDWLLKPGQSIKDGRFIIHREVTDLMNLYNSKIKYMDLEDLENSTADKTDDAEDHARLRAEDGQSQIPESDMYSEVEIYERQGLWPVKVTKKELMPIFDRDEIYSEGTQWKQMLCTVAGHQRPKLIRWEENPYGEMNYWDGHLYIDAERWQSQGVVEPAKDVFIAQDDNVNAMFDEIWRNLFPPTMVNKFNVQEWDQIKWAPSQIWPIAGNPSDSVVVTGGTEITRDAWQKHALLESEIQTITPVTHNIAGAGKENTATLGALNATFSSAQLDFIVKMIEVTWLIPSSKMSLRFAQKFAHPLTIIAILGEPFEFDQFLNEYKFRPCASSVKLPEQRERQIQEDIQLIQVVAAIENPNKAKIINYFLQNIMRNRNQPEAAAMLDEKFFEPKTPAGQMQQLLGGGMEQGVPSNEKGIAMSGAERMTRAGRFTPQGMRLQ</sequence>
<dbReference type="AlphaFoldDB" id="A0A6M3KF23"/>
<protein>
    <recommendedName>
        <fullName evidence="5">Portal protein</fullName>
    </recommendedName>
</protein>
<dbReference type="EMBL" id="MT142423">
    <property type="protein sequence ID" value="QJA80460.1"/>
    <property type="molecule type" value="Genomic_DNA"/>
</dbReference>
<evidence type="ECO:0000256" key="1">
    <source>
        <dbReference type="SAM" id="MobiDB-lite"/>
    </source>
</evidence>